<evidence type="ECO:0000256" key="1">
    <source>
        <dbReference type="ARBA" id="ARBA00004117"/>
    </source>
</evidence>
<dbReference type="GO" id="GO:0071978">
    <property type="term" value="P:bacterial-type flagellum-dependent swarming motility"/>
    <property type="evidence" value="ECO:0007669"/>
    <property type="project" value="TreeGrafter"/>
</dbReference>
<evidence type="ECO:0000259" key="9">
    <source>
        <dbReference type="Pfam" id="PF22692"/>
    </source>
</evidence>
<dbReference type="Pfam" id="PF00460">
    <property type="entry name" value="Flg_bb_rod"/>
    <property type="match status" value="1"/>
</dbReference>
<dbReference type="InterPro" id="IPR010930">
    <property type="entry name" value="Flg_bb/hook_C_dom"/>
</dbReference>
<dbReference type="KEGG" id="hav:AT03_00140"/>
<evidence type="ECO:0000256" key="6">
    <source>
        <dbReference type="RuleBase" id="RU362116"/>
    </source>
</evidence>
<dbReference type="EMBL" id="CP009706">
    <property type="protein sequence ID" value="AIU70966.1"/>
    <property type="molecule type" value="Genomic_DNA"/>
</dbReference>
<dbReference type="PATRIC" id="fig|1453496.5.peg.33"/>
<dbReference type="Proteomes" id="UP000029986">
    <property type="component" value="Chromosome"/>
</dbReference>
<dbReference type="HOGENOM" id="CLU_013687_1_0_6"/>
<reference evidence="10 11" key="1">
    <citation type="journal article" date="2014" name="Gut Pathog.">
        <title>Gene clusters of Hafnia alvei strain FB1 important in survival and pathogenesis: a draft genome perspective.</title>
        <authorList>
            <person name="Tan J.Y."/>
            <person name="Yin W.F."/>
            <person name="Chan K.G."/>
        </authorList>
    </citation>
    <scope>NUCLEOTIDE SEQUENCE [LARGE SCALE GENOMIC DNA]</scope>
    <source>
        <strain evidence="10 11">FB1</strain>
    </source>
</reference>
<dbReference type="OrthoDB" id="9804559at2"/>
<dbReference type="GO" id="GO:0030694">
    <property type="term" value="C:bacterial-type flagellum basal body, rod"/>
    <property type="evidence" value="ECO:0007669"/>
    <property type="project" value="UniProtKB-UniRule"/>
</dbReference>
<dbReference type="RefSeq" id="WP_025799655.1">
    <property type="nucleotide sequence ID" value="NZ_CP009706.1"/>
</dbReference>
<evidence type="ECO:0000256" key="4">
    <source>
        <dbReference type="ARBA" id="ARBA00038560"/>
    </source>
</evidence>
<dbReference type="NCBIfam" id="NF009280">
    <property type="entry name" value="PRK12640.1"/>
    <property type="match status" value="1"/>
</dbReference>
<dbReference type="NCBIfam" id="TIGR02490">
    <property type="entry name" value="flgF"/>
    <property type="match status" value="1"/>
</dbReference>
<evidence type="ECO:0000313" key="10">
    <source>
        <dbReference type="EMBL" id="AIU70966.1"/>
    </source>
</evidence>
<dbReference type="InterPro" id="IPR012836">
    <property type="entry name" value="FlgF"/>
</dbReference>
<keyword evidence="10" id="KW-0282">Flagellum</keyword>
<dbReference type="SUPFAM" id="SSF117143">
    <property type="entry name" value="Flagellar hook protein flgE"/>
    <property type="match status" value="1"/>
</dbReference>
<dbReference type="PANTHER" id="PTHR30435:SF18">
    <property type="entry name" value="FLAGELLAR BASAL-BODY ROD PROTEIN FLGF"/>
    <property type="match status" value="1"/>
</dbReference>
<evidence type="ECO:0000256" key="5">
    <source>
        <dbReference type="ARBA" id="ARBA00040228"/>
    </source>
</evidence>
<protein>
    <recommendedName>
        <fullName evidence="5 6">Flagellar basal-body rod protein FlgF</fullName>
    </recommendedName>
</protein>
<feature type="domain" description="Flagellar basal body rod protein N-terminal" evidence="7">
    <location>
        <begin position="5"/>
        <end position="35"/>
    </location>
</feature>
<dbReference type="InterPro" id="IPR037925">
    <property type="entry name" value="FlgE/F/G-like"/>
</dbReference>
<sequence>MDHLIYTAVSGANRSLSQQQIHSNNLANVNTSGFRGDLESALSQQVAGSGYDSRYLVQEQNSGVDMTPGAVRDTGRELDIAIKGNGLIAVGNGNREVYTRNGQMDVSSDGDLTINGRPVIGETGPVVLPPFSDLSIGDDGTITIVPQDGDVNAAMDVDRIKLVDIPADQLSKDADGLLVSATRNNPRSDAVEIAAGHLESSNISAISEMVSSIALNRQFEAQIKMMKAAEDLATAGNRLIRGS</sequence>
<evidence type="ECO:0000313" key="11">
    <source>
        <dbReference type="Proteomes" id="UP000029986"/>
    </source>
</evidence>
<dbReference type="InterPro" id="IPR001444">
    <property type="entry name" value="Flag_bb_rod_N"/>
</dbReference>
<dbReference type="NCBIfam" id="TIGR03506">
    <property type="entry name" value="FlgEFG_subfam"/>
    <property type="match status" value="1"/>
</dbReference>
<comment type="subcellular location">
    <subcellularLocation>
        <location evidence="1 6">Bacterial flagellum basal body</location>
    </subcellularLocation>
</comment>
<proteinExistence type="inferred from homology"/>
<keyword evidence="11" id="KW-1185">Reference proteome</keyword>
<dbReference type="eggNOG" id="COG4787">
    <property type="taxonomic scope" value="Bacteria"/>
</dbReference>
<evidence type="ECO:0000259" key="7">
    <source>
        <dbReference type="Pfam" id="PF00460"/>
    </source>
</evidence>
<evidence type="ECO:0000256" key="3">
    <source>
        <dbReference type="ARBA" id="ARBA00023143"/>
    </source>
</evidence>
<gene>
    <name evidence="10" type="ORF">AT03_00140</name>
</gene>
<dbReference type="InterPro" id="IPR053967">
    <property type="entry name" value="LlgE_F_G-like_D1"/>
</dbReference>
<dbReference type="AlphaFoldDB" id="A0A097QWZ1"/>
<comment type="subunit">
    <text evidence="4 6">The basal body constitutes a major portion of the flagellar organelle and consists of five rings (E,L,P,S, and M) mounted on a central rod. The rod consists of about 26 subunits of FlgG in the distal portion, and FlgB, FlgC and FlgF are thought to build up the proximal portion of the rod with about 6 subunits each.</text>
</comment>
<feature type="domain" description="Flagellar hook protein FlgE/F/G-like D1" evidence="9">
    <location>
        <begin position="81"/>
        <end position="143"/>
    </location>
</feature>
<keyword evidence="10" id="KW-0969">Cilium</keyword>
<evidence type="ECO:0000259" key="8">
    <source>
        <dbReference type="Pfam" id="PF06429"/>
    </source>
</evidence>
<keyword evidence="3 6" id="KW-0975">Bacterial flagellum</keyword>
<accession>A0A097QWZ1</accession>
<keyword evidence="10" id="KW-0966">Cell projection</keyword>
<feature type="domain" description="Flagellar basal-body/hook protein C-terminal" evidence="8">
    <location>
        <begin position="195"/>
        <end position="239"/>
    </location>
</feature>
<dbReference type="Pfam" id="PF06429">
    <property type="entry name" value="Flg_bbr_C"/>
    <property type="match status" value="1"/>
</dbReference>
<dbReference type="Pfam" id="PF22692">
    <property type="entry name" value="LlgE_F_G_D1"/>
    <property type="match status" value="1"/>
</dbReference>
<name>A0A097QWZ1_HAFAL</name>
<dbReference type="InterPro" id="IPR020013">
    <property type="entry name" value="Flagellar_FlgE/F/G"/>
</dbReference>
<organism evidence="10 11">
    <name type="scientific">Hafnia alvei FB1</name>
    <dbReference type="NCBI Taxonomy" id="1453496"/>
    <lineage>
        <taxon>Bacteria</taxon>
        <taxon>Pseudomonadati</taxon>
        <taxon>Pseudomonadota</taxon>
        <taxon>Gammaproteobacteria</taxon>
        <taxon>Enterobacterales</taxon>
        <taxon>Hafniaceae</taxon>
        <taxon>Hafnia</taxon>
    </lineage>
</organism>
<dbReference type="PANTHER" id="PTHR30435">
    <property type="entry name" value="FLAGELLAR PROTEIN"/>
    <property type="match status" value="1"/>
</dbReference>
<comment type="similarity">
    <text evidence="2 6">Belongs to the flagella basal body rod proteins family.</text>
</comment>
<evidence type="ECO:0000256" key="2">
    <source>
        <dbReference type="ARBA" id="ARBA00009677"/>
    </source>
</evidence>